<evidence type="ECO:0000256" key="5">
    <source>
        <dbReference type="ARBA" id="ARBA00022741"/>
    </source>
</evidence>
<evidence type="ECO:0000256" key="4">
    <source>
        <dbReference type="ARBA" id="ARBA00022679"/>
    </source>
</evidence>
<evidence type="ECO:0000313" key="11">
    <source>
        <dbReference type="EMBL" id="CDO68956.1"/>
    </source>
</evidence>
<dbReference type="Proteomes" id="UP000029665">
    <property type="component" value="Unassembled WGS sequence"/>
</dbReference>
<keyword evidence="5 9" id="KW-0547">Nucleotide-binding</keyword>
<comment type="similarity">
    <text evidence="2 9">Belongs to the gluconokinase GntK/GntV family.</text>
</comment>
<accession>A0A060S459</accession>
<gene>
    <name evidence="11" type="ORF">BN946_scf184782.g4</name>
</gene>
<organism evidence="11 12">
    <name type="scientific">Pycnoporus cinnabarinus</name>
    <name type="common">Cinnabar-red polypore</name>
    <name type="synonym">Trametes cinnabarina</name>
    <dbReference type="NCBI Taxonomy" id="5643"/>
    <lineage>
        <taxon>Eukaryota</taxon>
        <taxon>Fungi</taxon>
        <taxon>Dikarya</taxon>
        <taxon>Basidiomycota</taxon>
        <taxon>Agaricomycotina</taxon>
        <taxon>Agaricomycetes</taxon>
        <taxon>Polyporales</taxon>
        <taxon>Polyporaceae</taxon>
        <taxon>Trametes</taxon>
    </lineage>
</organism>
<dbReference type="GO" id="GO:0046316">
    <property type="term" value="F:gluconokinase activity"/>
    <property type="evidence" value="ECO:0007669"/>
    <property type="project" value="UniProtKB-EC"/>
</dbReference>
<keyword evidence="4 9" id="KW-0808">Transferase</keyword>
<dbReference type="NCBIfam" id="TIGR01313">
    <property type="entry name" value="therm_gnt_kin"/>
    <property type="match status" value="1"/>
</dbReference>
<sequence>MSNVQEHQLAPAAPDAPRPRKHPILIIVMVRFTVLARLAARAHHPASRTLSIIQGVAGTGKTTLARELERRLDMPYVEGDELHPKANIDKMSAGIPLTDADREPWLQLIRTTAEHMAAEQQADPSFARRPGALITCSALKKYYRDILRGTYNPARDPERGDSPRLPGHLEPPEPHTLPAYFVFIKGDRELLKERISKRQGHYMKPEMLDSQLATLESPEGEEGVVVVPLEASTEEQADIAIRELSKLLPEPL</sequence>
<dbReference type="EMBL" id="CCBP010000029">
    <property type="protein sequence ID" value="CDO68956.1"/>
    <property type="molecule type" value="Genomic_DNA"/>
</dbReference>
<dbReference type="Pfam" id="PF13238">
    <property type="entry name" value="AAA_18"/>
    <property type="match status" value="1"/>
</dbReference>
<comment type="catalytic activity">
    <reaction evidence="8 9">
        <text>D-gluconate + ATP = 6-phospho-D-gluconate + ADP + H(+)</text>
        <dbReference type="Rhea" id="RHEA:19433"/>
        <dbReference type="ChEBI" id="CHEBI:15378"/>
        <dbReference type="ChEBI" id="CHEBI:18391"/>
        <dbReference type="ChEBI" id="CHEBI:30616"/>
        <dbReference type="ChEBI" id="CHEBI:58759"/>
        <dbReference type="ChEBI" id="CHEBI:456216"/>
        <dbReference type="EC" id="2.7.1.12"/>
    </reaction>
</comment>
<comment type="caution">
    <text evidence="11">The sequence shown here is derived from an EMBL/GenBank/DDBJ whole genome shotgun (WGS) entry which is preliminary data.</text>
</comment>
<dbReference type="EC" id="2.7.1.12" evidence="3 9"/>
<evidence type="ECO:0000256" key="6">
    <source>
        <dbReference type="ARBA" id="ARBA00022777"/>
    </source>
</evidence>
<dbReference type="PANTHER" id="PTHR43442:SF3">
    <property type="entry name" value="GLUCONOKINASE-RELATED"/>
    <property type="match status" value="1"/>
</dbReference>
<feature type="region of interest" description="Disordered" evidence="10">
    <location>
        <begin position="150"/>
        <end position="173"/>
    </location>
</feature>
<evidence type="ECO:0000256" key="7">
    <source>
        <dbReference type="ARBA" id="ARBA00022840"/>
    </source>
</evidence>
<keyword evidence="6 9" id="KW-0418">Kinase</keyword>
<proteinExistence type="inferred from homology"/>
<dbReference type="Gene3D" id="3.40.50.300">
    <property type="entry name" value="P-loop containing nucleotide triphosphate hydrolases"/>
    <property type="match status" value="1"/>
</dbReference>
<evidence type="ECO:0000256" key="1">
    <source>
        <dbReference type="ARBA" id="ARBA00004875"/>
    </source>
</evidence>
<keyword evidence="7 9" id="KW-0067">ATP-binding</keyword>
<comment type="pathway">
    <text evidence="1 9">Carbohydrate acid metabolism; D-gluconate degradation.</text>
</comment>
<reference evidence="11" key="1">
    <citation type="submission" date="2014-01" db="EMBL/GenBank/DDBJ databases">
        <title>The genome of the white-rot fungus Pycnoporus cinnabarinus: a basidiomycete model with a versatile arsenal for lignocellulosic biomass breakdown.</title>
        <authorList>
            <person name="Levasseur A."/>
            <person name="Lomascolo A."/>
            <person name="Ruiz-Duenas F.J."/>
            <person name="Uzan E."/>
            <person name="Piumi F."/>
            <person name="Kues U."/>
            <person name="Ram A.F.J."/>
            <person name="Murat C."/>
            <person name="Haon M."/>
            <person name="Benoit I."/>
            <person name="Arfi Y."/>
            <person name="Chevret D."/>
            <person name="Drula E."/>
            <person name="Kwon M.J."/>
            <person name="Gouret P."/>
            <person name="Lesage-Meessen L."/>
            <person name="Lombard V."/>
            <person name="Mariette J."/>
            <person name="Noirot C."/>
            <person name="Park J."/>
            <person name="Patyshakuliyeva A."/>
            <person name="Wieneger R.A.B."/>
            <person name="Wosten H.A.B."/>
            <person name="Martin F."/>
            <person name="Coutinho P.M."/>
            <person name="de Vries R."/>
            <person name="Martinez A.T."/>
            <person name="Klopp C."/>
            <person name="Pontarotti P."/>
            <person name="Henrissat B."/>
            <person name="Record E."/>
        </authorList>
    </citation>
    <scope>NUCLEOTIDE SEQUENCE [LARGE SCALE GENOMIC DNA]</scope>
    <source>
        <strain evidence="11">BRFM137</strain>
    </source>
</reference>
<dbReference type="AlphaFoldDB" id="A0A060S459"/>
<dbReference type="SUPFAM" id="SSF52540">
    <property type="entry name" value="P-loop containing nucleoside triphosphate hydrolases"/>
    <property type="match status" value="1"/>
</dbReference>
<dbReference type="InterPro" id="IPR006001">
    <property type="entry name" value="Therm_gnt_kin"/>
</dbReference>
<dbReference type="PANTHER" id="PTHR43442">
    <property type="entry name" value="GLUCONOKINASE-RELATED"/>
    <property type="match status" value="1"/>
</dbReference>
<dbReference type="UniPathway" id="UPA00792"/>
<protein>
    <recommendedName>
        <fullName evidence="3 9">Gluconokinase</fullName>
        <ecNumber evidence="3 9">2.7.1.12</ecNumber>
    </recommendedName>
</protein>
<evidence type="ECO:0000256" key="2">
    <source>
        <dbReference type="ARBA" id="ARBA00008420"/>
    </source>
</evidence>
<evidence type="ECO:0000313" key="12">
    <source>
        <dbReference type="Proteomes" id="UP000029665"/>
    </source>
</evidence>
<dbReference type="OMA" id="YEGDDYH"/>
<evidence type="ECO:0000256" key="8">
    <source>
        <dbReference type="ARBA" id="ARBA00048090"/>
    </source>
</evidence>
<dbReference type="CDD" id="cd02021">
    <property type="entry name" value="GntK"/>
    <property type="match status" value="1"/>
</dbReference>
<keyword evidence="12" id="KW-1185">Reference proteome</keyword>
<dbReference type="GO" id="GO:0005524">
    <property type="term" value="F:ATP binding"/>
    <property type="evidence" value="ECO:0007669"/>
    <property type="project" value="UniProtKB-KW"/>
</dbReference>
<dbReference type="GO" id="GO:0005975">
    <property type="term" value="P:carbohydrate metabolic process"/>
    <property type="evidence" value="ECO:0007669"/>
    <property type="project" value="InterPro"/>
</dbReference>
<name>A0A060S459_PYCCI</name>
<dbReference type="HOGENOM" id="CLU_077168_2_0_1"/>
<evidence type="ECO:0000256" key="9">
    <source>
        <dbReference type="RuleBase" id="RU363066"/>
    </source>
</evidence>
<dbReference type="GO" id="GO:0005737">
    <property type="term" value="C:cytoplasm"/>
    <property type="evidence" value="ECO:0007669"/>
    <property type="project" value="TreeGrafter"/>
</dbReference>
<dbReference type="OrthoDB" id="275177at2759"/>
<dbReference type="InterPro" id="IPR027417">
    <property type="entry name" value="P-loop_NTPase"/>
</dbReference>
<evidence type="ECO:0000256" key="3">
    <source>
        <dbReference type="ARBA" id="ARBA00012054"/>
    </source>
</evidence>
<dbReference type="STRING" id="5643.A0A060S459"/>
<evidence type="ECO:0000256" key="10">
    <source>
        <dbReference type="SAM" id="MobiDB-lite"/>
    </source>
</evidence>